<evidence type="ECO:0000256" key="1">
    <source>
        <dbReference type="ARBA" id="ARBA00022679"/>
    </source>
</evidence>
<dbReference type="PROSITE" id="PS51186">
    <property type="entry name" value="GNAT"/>
    <property type="match status" value="1"/>
</dbReference>
<proteinExistence type="predicted"/>
<dbReference type="STRING" id="118060.ATZ35_07355"/>
<dbReference type="KEGG" id="erx:ATZ35_07355"/>
<evidence type="ECO:0000313" key="4">
    <source>
        <dbReference type="EMBL" id="ALS36984.1"/>
    </source>
</evidence>
<accession>A0A0U2XA31</accession>
<keyword evidence="1" id="KW-0808">Transferase</keyword>
<dbReference type="PANTHER" id="PTHR43420">
    <property type="entry name" value="ACETYLTRANSFERASE"/>
    <property type="match status" value="1"/>
</dbReference>
<evidence type="ECO:0000256" key="2">
    <source>
        <dbReference type="ARBA" id="ARBA00023315"/>
    </source>
</evidence>
<dbReference type="InterPro" id="IPR000182">
    <property type="entry name" value="GNAT_dom"/>
</dbReference>
<dbReference type="InterPro" id="IPR016181">
    <property type="entry name" value="Acyl_CoA_acyltransferase"/>
</dbReference>
<sequence length="275" mass="31535">MFTTIENVKFQQAVETWNQGFSDYLLPITVDQKALEQRIQSLKLSKKLSAIYSIKGESAGIILLGVQTFQGTKVMWVGGMAVVPKYRRNKVASKLMDYAEKLAKEHQCEYLILEVIKENERARRLYQEKGFQLINELAVGSVVLPARTRKKECIEFKAIPLEERALSETKWIPWQNRSIFSEQNYAIYHEELKVGSISFNLVEDVSGESLVLKQLQLVEQKNCSLITAILLTLKEQEILDTIKFTNFDKATPEYAELEKIGITIQLTQLQLAKKI</sequence>
<dbReference type="InterPro" id="IPR050680">
    <property type="entry name" value="YpeA/RimI_acetyltransf"/>
</dbReference>
<evidence type="ECO:0000313" key="5">
    <source>
        <dbReference type="Proteomes" id="UP000067523"/>
    </source>
</evidence>
<dbReference type="EMBL" id="CP013655">
    <property type="protein sequence ID" value="ALS36984.1"/>
    <property type="molecule type" value="Genomic_DNA"/>
</dbReference>
<keyword evidence="2" id="KW-0012">Acyltransferase</keyword>
<dbReference type="CDD" id="cd04301">
    <property type="entry name" value="NAT_SF"/>
    <property type="match status" value="1"/>
</dbReference>
<dbReference type="Proteomes" id="UP000067523">
    <property type="component" value="Chromosome"/>
</dbReference>
<dbReference type="RefSeq" id="WP_208930189.1">
    <property type="nucleotide sequence ID" value="NZ_CP013655.1"/>
</dbReference>
<keyword evidence="5" id="KW-1185">Reference proteome</keyword>
<evidence type="ECO:0000259" key="3">
    <source>
        <dbReference type="PROSITE" id="PS51186"/>
    </source>
</evidence>
<feature type="domain" description="N-acetyltransferase" evidence="3">
    <location>
        <begin position="1"/>
        <end position="150"/>
    </location>
</feature>
<dbReference type="Pfam" id="PF00583">
    <property type="entry name" value="Acetyltransf_1"/>
    <property type="match status" value="1"/>
</dbReference>
<dbReference type="AlphaFoldDB" id="A0A0U2XA31"/>
<dbReference type="Gene3D" id="3.40.630.30">
    <property type="match status" value="1"/>
</dbReference>
<dbReference type="GO" id="GO:0016747">
    <property type="term" value="F:acyltransferase activity, transferring groups other than amino-acyl groups"/>
    <property type="evidence" value="ECO:0007669"/>
    <property type="project" value="InterPro"/>
</dbReference>
<name>A0A0U2XA31_9ENTE</name>
<reference evidence="5" key="1">
    <citation type="submission" date="2015-12" db="EMBL/GenBank/DDBJ databases">
        <authorList>
            <person name="Lauer A."/>
            <person name="Humrighouse B."/>
            <person name="Loparev V."/>
            <person name="Shewmaker P.L."/>
            <person name="Whitney A.M."/>
            <person name="McLaughlin R.W."/>
        </authorList>
    </citation>
    <scope>NUCLEOTIDE SEQUENCE [LARGE SCALE GENOMIC DNA]</scope>
    <source>
        <strain evidence="5">LMG 26678</strain>
    </source>
</reference>
<organism evidence="4 5">
    <name type="scientific">Enterococcus rotai</name>
    <dbReference type="NCBI Taxonomy" id="118060"/>
    <lineage>
        <taxon>Bacteria</taxon>
        <taxon>Bacillati</taxon>
        <taxon>Bacillota</taxon>
        <taxon>Bacilli</taxon>
        <taxon>Lactobacillales</taxon>
        <taxon>Enterococcaceae</taxon>
        <taxon>Enterococcus</taxon>
    </lineage>
</organism>
<dbReference type="PANTHER" id="PTHR43420:SF51">
    <property type="entry name" value="PEPTIDYL-LYSINE N-ACETYLTRANSFERASE YIAC"/>
    <property type="match status" value="1"/>
</dbReference>
<dbReference type="SUPFAM" id="SSF55729">
    <property type="entry name" value="Acyl-CoA N-acyltransferases (Nat)"/>
    <property type="match status" value="1"/>
</dbReference>
<protein>
    <recommendedName>
        <fullName evidence="3">N-acetyltransferase domain-containing protein</fullName>
    </recommendedName>
</protein>
<gene>
    <name evidence="4" type="ORF">ATZ35_07355</name>
</gene>